<dbReference type="GO" id="GO:0004222">
    <property type="term" value="F:metalloendopeptidase activity"/>
    <property type="evidence" value="ECO:0007669"/>
    <property type="project" value="TreeGrafter"/>
</dbReference>
<feature type="coiled-coil region" evidence="1">
    <location>
        <begin position="38"/>
        <end position="100"/>
    </location>
</feature>
<sequence>MVGSVGLGVAVPAFAAKYPTWDDVEKARANQAAKSTEIARIEGLIRGLERDVDAKQAEAERLGQEYLLALEAFEDAVDRAQTLQDQADAETARAREAAAKLGDLAALQYRNGKSDPTLELFFSGSGADADDLLARLGAVDKLVDANRDVYADAAGARDSAQSLTDQAKVARDERDRLKLQAEERMDAARQAAQAAQAALLAQSEHRLTLEAQLSALQDTTAKTTAGYRAGVVAERKRREEAQRKAREQAAQRAREEERRRLEEEERRRQQAAAGGGSQPGRPSAGSSPGGRPGSAGWVRPAHGGVTSPFGSRGTICSNGYCTSSGHRGLDFSAGCGAPLYAAAAGTVIFAGWSGSWGNYVKIQHRDGSVTAYAHILNGGYNVSYGQTVRAGQVIAYAGTTGASTGCHLHFEVYIGGVRVDPAAFLRARGVGL</sequence>
<proteinExistence type="predicted"/>
<evidence type="ECO:0000313" key="5">
    <source>
        <dbReference type="Proteomes" id="UP000573729"/>
    </source>
</evidence>
<feature type="coiled-coil region" evidence="1">
    <location>
        <begin position="160"/>
        <end position="198"/>
    </location>
</feature>
<keyword evidence="4" id="KW-0378">Hydrolase</keyword>
<organism evidence="4 5">
    <name type="scientific">Microbacterium marinum</name>
    <dbReference type="NCBI Taxonomy" id="421115"/>
    <lineage>
        <taxon>Bacteria</taxon>
        <taxon>Bacillati</taxon>
        <taxon>Actinomycetota</taxon>
        <taxon>Actinomycetes</taxon>
        <taxon>Micrococcales</taxon>
        <taxon>Microbacteriaceae</taxon>
        <taxon>Microbacterium</taxon>
    </lineage>
</organism>
<dbReference type="Pfam" id="PF01551">
    <property type="entry name" value="Peptidase_M23"/>
    <property type="match status" value="1"/>
</dbReference>
<evidence type="ECO:0000256" key="2">
    <source>
        <dbReference type="SAM" id="MobiDB-lite"/>
    </source>
</evidence>
<reference evidence="4 5" key="1">
    <citation type="submission" date="2020-08" db="EMBL/GenBank/DDBJ databases">
        <title>Sequencing the genomes of 1000 actinobacteria strains.</title>
        <authorList>
            <person name="Klenk H.-P."/>
        </authorList>
    </citation>
    <scope>NUCLEOTIDE SEQUENCE [LARGE SCALE GENOMIC DNA]</scope>
    <source>
        <strain evidence="4 5">DSM 24947</strain>
    </source>
</reference>
<dbReference type="Proteomes" id="UP000573729">
    <property type="component" value="Unassembled WGS sequence"/>
</dbReference>
<dbReference type="InterPro" id="IPR011055">
    <property type="entry name" value="Dup_hybrid_motif"/>
</dbReference>
<dbReference type="Gene3D" id="2.70.70.10">
    <property type="entry name" value="Glucose Permease (Domain IIA)"/>
    <property type="match status" value="1"/>
</dbReference>
<gene>
    <name evidence="4" type="ORF">BKA24_000531</name>
</gene>
<dbReference type="AlphaFoldDB" id="A0A7W7BNC3"/>
<accession>A0A7W7BNC3</accession>
<keyword evidence="5" id="KW-1185">Reference proteome</keyword>
<evidence type="ECO:0000256" key="1">
    <source>
        <dbReference type="SAM" id="Coils"/>
    </source>
</evidence>
<feature type="region of interest" description="Disordered" evidence="2">
    <location>
        <begin position="233"/>
        <end position="309"/>
    </location>
</feature>
<dbReference type="SUPFAM" id="SSF51261">
    <property type="entry name" value="Duplicated hybrid motif"/>
    <property type="match status" value="1"/>
</dbReference>
<comment type="caution">
    <text evidence="4">The sequence shown here is derived from an EMBL/GenBank/DDBJ whole genome shotgun (WGS) entry which is preliminary data.</text>
</comment>
<dbReference type="RefSeq" id="WP_343065882.1">
    <property type="nucleotide sequence ID" value="NZ_JACHMD010000001.1"/>
</dbReference>
<dbReference type="InterPro" id="IPR016047">
    <property type="entry name" value="M23ase_b-sheet_dom"/>
</dbReference>
<protein>
    <submittedName>
        <fullName evidence="4">Murein DD-endopeptidase MepM/ murein hydrolase activator NlpD</fullName>
    </submittedName>
</protein>
<dbReference type="EMBL" id="JACHMD010000001">
    <property type="protein sequence ID" value="MBB4665822.1"/>
    <property type="molecule type" value="Genomic_DNA"/>
</dbReference>
<keyword evidence="1" id="KW-0175">Coiled coil</keyword>
<name>A0A7W7BNC3_9MICO</name>
<dbReference type="PANTHER" id="PTHR21666:SF270">
    <property type="entry name" value="MUREIN HYDROLASE ACTIVATOR ENVC"/>
    <property type="match status" value="1"/>
</dbReference>
<dbReference type="CDD" id="cd12797">
    <property type="entry name" value="M23_peptidase"/>
    <property type="match status" value="1"/>
</dbReference>
<feature type="compositionally biased region" description="Basic and acidic residues" evidence="2">
    <location>
        <begin position="233"/>
        <end position="268"/>
    </location>
</feature>
<feature type="domain" description="M23ase beta-sheet core" evidence="3">
    <location>
        <begin position="325"/>
        <end position="421"/>
    </location>
</feature>
<evidence type="ECO:0000313" key="4">
    <source>
        <dbReference type="EMBL" id="MBB4665822.1"/>
    </source>
</evidence>
<dbReference type="InterPro" id="IPR050570">
    <property type="entry name" value="Cell_wall_metabolism_enzyme"/>
</dbReference>
<evidence type="ECO:0000259" key="3">
    <source>
        <dbReference type="Pfam" id="PF01551"/>
    </source>
</evidence>
<dbReference type="PANTHER" id="PTHR21666">
    <property type="entry name" value="PEPTIDASE-RELATED"/>
    <property type="match status" value="1"/>
</dbReference>